<keyword evidence="2" id="KW-1185">Reference proteome</keyword>
<evidence type="ECO:0000313" key="2">
    <source>
        <dbReference type="Proteomes" id="UP000596381"/>
    </source>
</evidence>
<dbReference type="EMBL" id="MW394391">
    <property type="protein sequence ID" value="QQV92112.1"/>
    <property type="molecule type" value="Genomic_DNA"/>
</dbReference>
<gene>
    <name evidence="1" type="ORF">vBKpMFBKp24_338</name>
</gene>
<protein>
    <submittedName>
        <fullName evidence="1">Uncharacterized protein</fullName>
    </submittedName>
</protein>
<dbReference type="Proteomes" id="UP000596381">
    <property type="component" value="Segment"/>
</dbReference>
<accession>A0A7U0J738</accession>
<proteinExistence type="predicted"/>
<reference evidence="1 2" key="1">
    <citation type="submission" date="2020-12" db="EMBL/GenBank/DDBJ databases">
        <title>Genomic characterization of four novel bacteriophages infecting Klebsiella pneumoniae.</title>
        <authorList>
            <person name="Estrada Bonilla B."/>
            <person name="Costa A.R."/>
            <person name="van Rossum T."/>
            <person name="Hagedoorn S."/>
            <person name="Wallinga H."/>
            <person name="Xiao M."/>
            <person name="Song W."/>
            <person name="Haas P.-J."/>
            <person name="Nobrega F.L."/>
            <person name="Brouns S.J.J."/>
        </authorList>
    </citation>
    <scope>NUCLEOTIDE SEQUENCE [LARGE SCALE GENOMIC DNA]</scope>
</reference>
<evidence type="ECO:0000313" key="1">
    <source>
        <dbReference type="EMBL" id="QQV92112.1"/>
    </source>
</evidence>
<sequence length="233" mass="27344">MKPIHVHVRLDDILDTRMSTALSIDFKKAVELIVKGYGRRRGDWVIWEGLGITEEEWRKRYQGRDSEILMKAKRSKLIGVIKEIIEGTEQGPRISPTELNVAITLNEYPYRLSPKVRTSFAKAMRVFLHPQVKIDWIRQSDKQLTPQKVASEYTHFIHYDIIPWLEKHIDTQDAVNLLNTELIGPALFQDKPKTEDFAYFKDLLDDVHQLSEQYVSPSWTIRFISIEYFNVPF</sequence>
<organism evidence="1 2">
    <name type="scientific">Klebsiella phage vB_KpM_FBKp24</name>
    <dbReference type="NCBI Taxonomy" id="2801834"/>
    <lineage>
        <taxon>Viruses</taxon>
        <taxon>Duplodnaviria</taxon>
        <taxon>Heunggongvirae</taxon>
        <taxon>Uroviricota</taxon>
        <taxon>Caudoviricetes</taxon>
        <taxon>Chimalliviridae</taxon>
        <taxon>Maaswegvirus</taxon>
        <taxon>Maaswegvirus Kp24</taxon>
    </lineage>
</organism>
<name>A0A7U0J738_9CAUD</name>